<feature type="region of interest" description="Disordered" evidence="1">
    <location>
        <begin position="465"/>
        <end position="489"/>
    </location>
</feature>
<dbReference type="EMBL" id="DF842145">
    <property type="protein sequence ID" value="GAT46148.1"/>
    <property type="molecule type" value="Genomic_DNA"/>
</dbReference>
<name>A0ABQ0L4P7_MYCCL</name>
<evidence type="ECO:0000313" key="3">
    <source>
        <dbReference type="Proteomes" id="UP000815677"/>
    </source>
</evidence>
<feature type="region of interest" description="Disordered" evidence="1">
    <location>
        <begin position="1"/>
        <end position="22"/>
    </location>
</feature>
<evidence type="ECO:0000313" key="2">
    <source>
        <dbReference type="EMBL" id="GAT46148.1"/>
    </source>
</evidence>
<organism evidence="2 3">
    <name type="scientific">Mycena chlorophos</name>
    <name type="common">Agaric fungus</name>
    <name type="synonym">Agaricus chlorophos</name>
    <dbReference type="NCBI Taxonomy" id="658473"/>
    <lineage>
        <taxon>Eukaryota</taxon>
        <taxon>Fungi</taxon>
        <taxon>Dikarya</taxon>
        <taxon>Basidiomycota</taxon>
        <taxon>Agaricomycotina</taxon>
        <taxon>Agaricomycetes</taxon>
        <taxon>Agaricomycetidae</taxon>
        <taxon>Agaricales</taxon>
        <taxon>Marasmiineae</taxon>
        <taxon>Mycenaceae</taxon>
        <taxon>Mycena</taxon>
    </lineage>
</organism>
<accession>A0ABQ0L4P7</accession>
<feature type="compositionally biased region" description="Polar residues" evidence="1">
    <location>
        <begin position="476"/>
        <end position="489"/>
    </location>
</feature>
<keyword evidence="3" id="KW-1185">Reference proteome</keyword>
<dbReference type="Proteomes" id="UP000815677">
    <property type="component" value="Unassembled WGS sequence"/>
</dbReference>
<feature type="compositionally biased region" description="Low complexity" evidence="1">
    <location>
        <begin position="175"/>
        <end position="195"/>
    </location>
</feature>
<feature type="compositionally biased region" description="Pro residues" evidence="1">
    <location>
        <begin position="253"/>
        <end position="264"/>
    </location>
</feature>
<proteinExistence type="predicted"/>
<feature type="compositionally biased region" description="Basic and acidic residues" evidence="1">
    <location>
        <begin position="465"/>
        <end position="475"/>
    </location>
</feature>
<dbReference type="CDD" id="cd06503">
    <property type="entry name" value="ATP-synt_Fo_b"/>
    <property type="match status" value="1"/>
</dbReference>
<evidence type="ECO:0000256" key="1">
    <source>
        <dbReference type="SAM" id="MobiDB-lite"/>
    </source>
</evidence>
<feature type="region of interest" description="Disordered" evidence="1">
    <location>
        <begin position="164"/>
        <end position="351"/>
    </location>
</feature>
<gene>
    <name evidence="2" type="ORF">MCHLO_03686</name>
</gene>
<protein>
    <submittedName>
        <fullName evidence="2">Uncharacterized protein</fullName>
    </submittedName>
</protein>
<sequence>MLSFRRTFPTTPDALAPNHPYTLDTSRQSTQVPFVEFRGTGPPPPNVGQPGDVYVDLTPSQYALYWRDRNGRDPGPWRRWTSLLLDQVPLYKYLVAHPWADDAQRSDLYLWADPTCISWTSRAEICASRVVMVQKNVGAVQPGERNPDVPALVAQILQKMIDMEDRRTLPPIRDSPPSARARSLSSTTLYSSPAASHREPRPSSPHSYYPSKRRNTSTDPPQLPPLALAVSPRLPSRATSPPFRSSPYERPTQSPPRPMIPIPISPRFSDHRSPQQHQHIVLGPEHNPRETPYHADYAPSSSTSSSGRRHERRSDSPPSPPTNGHHHPAPLGPPPAADHPESRENFAWTEMQRAQYAEAHFKRELRQKNRELAKFKKKEKDIISLSFIYQKKEQELLDALANAERRSSEEMEKQRQAVQIAQGQVEEAEQQTRDAVRELRHLEDVLNDARTEIERLKSYAEKMEVENESLKDEVNKFSTSRSDPPSSPH</sequence>
<reference evidence="2" key="1">
    <citation type="submission" date="2014-09" db="EMBL/GenBank/DDBJ databases">
        <title>Genome sequence of the luminous mushroom Mycena chlorophos for searching fungal bioluminescence genes.</title>
        <authorList>
            <person name="Tanaka Y."/>
            <person name="Kasuga D."/>
            <person name="Oba Y."/>
            <person name="Hase S."/>
            <person name="Sato K."/>
            <person name="Oba Y."/>
            <person name="Sakakibara Y."/>
        </authorList>
    </citation>
    <scope>NUCLEOTIDE SEQUENCE</scope>
</reference>